<proteinExistence type="predicted"/>
<dbReference type="InterPro" id="IPR029052">
    <property type="entry name" value="Metallo-depent_PP-like"/>
</dbReference>
<keyword evidence="1" id="KW-0175">Coiled coil</keyword>
<evidence type="ECO:0000313" key="2">
    <source>
        <dbReference type="EMBL" id="QPI16372.1"/>
    </source>
</evidence>
<accession>A0A7S9SSD3</accession>
<name>A0A7S9SSD3_9VIRU</name>
<protein>
    <recommendedName>
        <fullName evidence="3">Calcineurin-like phosphoesterase domain-containing protein</fullName>
    </recommendedName>
</protein>
<sequence length="413" mass="47846">MSYSEDLLVQLKSMLAWKKSKKFYAEKLQITEDEVNDLLKDIKKESKDPLEEFTKESSKFEELEFVKKVNKEKGTIESTVTLDFEPKSEIDLAALHKIDLSKYIITNYWSKLLPSGKFTSSVFSKRKQPKDYTPEDFKQFLENYKSNYIPTPAPERNDHKDLVDIELSLSDFHLAKRYVDGDNDPGTRALRFINVAQKLIDKVKSVYDINRVVFPISNDFFHTDNYQNQTTNGTPQDVILDYATEYELGFSILVDTIKMLKSNSLDVQVILVQGNHDRTKSFYLAHALDVYFQDEPDVFFDREEGLVKATVIGNTFIGFHHGNCKIEALPLLFATHPKYSKWFGDSTYREVHTGDKHHYMAKEIKGVRIQQMPSLSGTDRWHKDNNFVHSVRAALALVYDFKVGKVAEFEERI</sequence>
<feature type="coiled-coil region" evidence="1">
    <location>
        <begin position="21"/>
        <end position="48"/>
    </location>
</feature>
<dbReference type="SUPFAM" id="SSF56300">
    <property type="entry name" value="Metallo-dependent phosphatases"/>
    <property type="match status" value="1"/>
</dbReference>
<gene>
    <name evidence="2" type="ORF">NIOZUU157_00263</name>
</gene>
<evidence type="ECO:0008006" key="3">
    <source>
        <dbReference type="Google" id="ProtNLM"/>
    </source>
</evidence>
<reference evidence="2" key="1">
    <citation type="submission" date="2020-08" db="EMBL/GenBank/DDBJ databases">
        <title>Bridging the membrane lipid divide: bacteria of the FCB group superphylum have the potential to synthesize archaeal ether lipids.</title>
        <authorList>
            <person name="Villanueva L."/>
            <person name="von Meijenfeldt F.A.B."/>
            <person name="Westbye A.B."/>
            <person name="Yadav S."/>
            <person name="Hopmans E.C."/>
            <person name="Dutilh B.E."/>
            <person name="Sinninghe Damste J.S."/>
        </authorList>
    </citation>
    <scope>NUCLEOTIDE SEQUENCE</scope>
    <source>
        <strain evidence="2">NIOZ-UU157</strain>
    </source>
</reference>
<evidence type="ECO:0000256" key="1">
    <source>
        <dbReference type="SAM" id="Coils"/>
    </source>
</evidence>
<dbReference type="EMBL" id="MW030560">
    <property type="protein sequence ID" value="QPI16372.1"/>
    <property type="molecule type" value="Genomic_DNA"/>
</dbReference>
<organism evidence="2">
    <name type="scientific">Virus NIOZ-UU157</name>
    <dbReference type="NCBI Taxonomy" id="2763269"/>
    <lineage>
        <taxon>Viruses</taxon>
    </lineage>
</organism>